<reference evidence="1 2" key="1">
    <citation type="journal article" date="2014" name="BMC Genomics">
        <title>Comparison of environmental and isolate Sulfobacillus genomes reveals diverse carbon, sulfur, nitrogen, and hydrogen metabolisms.</title>
        <authorList>
            <person name="Justice N.B."/>
            <person name="Norman A."/>
            <person name="Brown C.T."/>
            <person name="Singh A."/>
            <person name="Thomas B.C."/>
            <person name="Banfield J.F."/>
        </authorList>
    </citation>
    <scope>NUCLEOTIDE SEQUENCE [LARGE SCALE GENOMIC DNA]</scope>
    <source>
        <strain evidence="1">AMDSBA3</strain>
    </source>
</reference>
<dbReference type="PANTHER" id="PTHR32332">
    <property type="entry name" value="2-NITROPROPANE DIOXYGENASE"/>
    <property type="match status" value="1"/>
</dbReference>
<proteinExistence type="predicted"/>
<dbReference type="PANTHER" id="PTHR32332:SF20">
    <property type="entry name" value="2-NITROPROPANE DIOXYGENASE-LIKE PROTEIN"/>
    <property type="match status" value="1"/>
</dbReference>
<dbReference type="InterPro" id="IPR013785">
    <property type="entry name" value="Aldolase_TIM"/>
</dbReference>
<dbReference type="Gene3D" id="3.20.20.70">
    <property type="entry name" value="Aldolase class I"/>
    <property type="match status" value="1"/>
</dbReference>
<protein>
    <submittedName>
        <fullName evidence="1">Uncharacterized protein</fullName>
    </submittedName>
</protein>
<accession>A0A2T2WNA0</accession>
<dbReference type="EMBL" id="PXYV01000003">
    <property type="protein sequence ID" value="PSR23719.1"/>
    <property type="molecule type" value="Genomic_DNA"/>
</dbReference>
<name>A0A2T2WNA0_9FIRM</name>
<dbReference type="SUPFAM" id="SSF51412">
    <property type="entry name" value="Inosine monophosphate dehydrogenase (IMPDH)"/>
    <property type="match status" value="1"/>
</dbReference>
<comment type="caution">
    <text evidence="1">The sequence shown here is derived from an EMBL/GenBank/DDBJ whole genome shotgun (WGS) entry which is preliminary data.</text>
</comment>
<dbReference type="Pfam" id="PF03060">
    <property type="entry name" value="NMO"/>
    <property type="match status" value="1"/>
</dbReference>
<dbReference type="Proteomes" id="UP000241848">
    <property type="component" value="Unassembled WGS sequence"/>
</dbReference>
<organism evidence="1 2">
    <name type="scientific">Sulfobacillus acidophilus</name>
    <dbReference type="NCBI Taxonomy" id="53633"/>
    <lineage>
        <taxon>Bacteria</taxon>
        <taxon>Bacillati</taxon>
        <taxon>Bacillota</taxon>
        <taxon>Clostridia</taxon>
        <taxon>Eubacteriales</taxon>
        <taxon>Clostridiales Family XVII. Incertae Sedis</taxon>
        <taxon>Sulfobacillus</taxon>
    </lineage>
</organism>
<sequence>MKTRMTELLGSQYPIIRGCLAHIAIGEFAPAVSNVGAFGQITATGVPEPEDVVAEVDAVRQRTSRPFGVNVAIVRWTRFSRLLFE</sequence>
<gene>
    <name evidence="1" type="ORF">C7B45_01500</name>
</gene>
<evidence type="ECO:0000313" key="1">
    <source>
        <dbReference type="EMBL" id="PSR23719.1"/>
    </source>
</evidence>
<evidence type="ECO:0000313" key="2">
    <source>
        <dbReference type="Proteomes" id="UP000241848"/>
    </source>
</evidence>
<dbReference type="AlphaFoldDB" id="A0A2T2WNA0"/>